<dbReference type="InterPro" id="IPR004638">
    <property type="entry name" value="EmrB-like"/>
</dbReference>
<feature type="transmembrane region" description="Helical" evidence="7">
    <location>
        <begin position="271"/>
        <end position="296"/>
    </location>
</feature>
<keyword evidence="4 7" id="KW-0812">Transmembrane</keyword>
<feature type="transmembrane region" description="Helical" evidence="7">
    <location>
        <begin position="478"/>
        <end position="497"/>
    </location>
</feature>
<dbReference type="NCBIfam" id="TIGR00711">
    <property type="entry name" value="efflux_EmrB"/>
    <property type="match status" value="1"/>
</dbReference>
<dbReference type="Gene3D" id="1.20.1720.10">
    <property type="entry name" value="Multidrug resistance protein D"/>
    <property type="match status" value="1"/>
</dbReference>
<feature type="domain" description="Major facilitator superfamily (MFS) profile" evidence="8">
    <location>
        <begin position="18"/>
        <end position="501"/>
    </location>
</feature>
<evidence type="ECO:0000256" key="2">
    <source>
        <dbReference type="ARBA" id="ARBA00022448"/>
    </source>
</evidence>
<feature type="transmembrane region" description="Helical" evidence="7">
    <location>
        <begin position="170"/>
        <end position="191"/>
    </location>
</feature>
<organism evidence="9">
    <name type="scientific">Rouxiella sp. WC2420</name>
    <dbReference type="NCBI Taxonomy" id="3234145"/>
    <lineage>
        <taxon>Bacteria</taxon>
        <taxon>Pseudomonadati</taxon>
        <taxon>Pseudomonadota</taxon>
        <taxon>Gammaproteobacteria</taxon>
        <taxon>Enterobacterales</taxon>
        <taxon>Yersiniaceae</taxon>
        <taxon>Rouxiella</taxon>
    </lineage>
</organism>
<reference evidence="9" key="1">
    <citation type="submission" date="2024-07" db="EMBL/GenBank/DDBJ databases">
        <authorList>
            <person name="Biller S.J."/>
        </authorList>
    </citation>
    <scope>NUCLEOTIDE SEQUENCE</scope>
    <source>
        <strain evidence="9">WC2420</strain>
    </source>
</reference>
<dbReference type="CDD" id="cd17321">
    <property type="entry name" value="MFS_MMR_MDR_like"/>
    <property type="match status" value="1"/>
</dbReference>
<evidence type="ECO:0000256" key="3">
    <source>
        <dbReference type="ARBA" id="ARBA00022475"/>
    </source>
</evidence>
<feature type="transmembrane region" description="Helical" evidence="7">
    <location>
        <begin position="16"/>
        <end position="44"/>
    </location>
</feature>
<evidence type="ECO:0000256" key="6">
    <source>
        <dbReference type="ARBA" id="ARBA00023136"/>
    </source>
</evidence>
<feature type="transmembrane region" description="Helical" evidence="7">
    <location>
        <begin position="203"/>
        <end position="224"/>
    </location>
</feature>
<evidence type="ECO:0000256" key="1">
    <source>
        <dbReference type="ARBA" id="ARBA00004651"/>
    </source>
</evidence>
<keyword evidence="5 7" id="KW-1133">Transmembrane helix</keyword>
<evidence type="ECO:0000259" key="8">
    <source>
        <dbReference type="PROSITE" id="PS50850"/>
    </source>
</evidence>
<sequence length="510" mass="54231">MTTPAIALPASGTRQLLILLCVSVPSFMISLDSNIIAVSLSSIASSLHAEFADIEWVVSAYTLTFAALLMPAGALADRFGRKRILMIGLAIFTLASLLCGLSHQVLLLNICRGFQGIGGALQLSAALATLSHTFRGAQRAKAFAFWGSVIGIAITLGPVVGGFITQHFGWQWAFYINVPVGLGMIMLTARVAEESRNPHAGRLDKWGFITFSSSLLMLTLALISGNHLGWNSFTIVTELSSALMLFVLFIVIELNLEHPMLDLRLLNNRTYIGASIAGLAYACTLLTMLAYLPLYFQTALGLDPQSAGLLMLPVALPLFIVPRGVVMLLAPRYSGRALLTVGLLIVSLGLCYLAITATRINYLSMLAGLLLIGCGAGILNGETAKSAMSVVPPERAGMASGASATIRFSGMVIGFAALGVILYSQIYHSLINDLPALNLDSVRGIARNVAAGNLSSFNHDNSLHRVAVASFAAGYQQLFIWAAAISAICAVITWQLVSAEDTAPYPRLDN</sequence>
<feature type="transmembrane region" description="Helical" evidence="7">
    <location>
        <begin position="143"/>
        <end position="164"/>
    </location>
</feature>
<dbReference type="PANTHER" id="PTHR42718">
    <property type="entry name" value="MAJOR FACILITATOR SUPERFAMILY MULTIDRUG TRANSPORTER MFSC"/>
    <property type="match status" value="1"/>
</dbReference>
<dbReference type="InterPro" id="IPR036259">
    <property type="entry name" value="MFS_trans_sf"/>
</dbReference>
<dbReference type="Pfam" id="PF07690">
    <property type="entry name" value="MFS_1"/>
    <property type="match status" value="1"/>
</dbReference>
<feature type="transmembrane region" description="Helical" evidence="7">
    <location>
        <begin position="361"/>
        <end position="379"/>
    </location>
</feature>
<dbReference type="Gene3D" id="1.20.1250.20">
    <property type="entry name" value="MFS general substrate transporter like domains"/>
    <property type="match status" value="1"/>
</dbReference>
<name>A0AB39VXM1_9GAMM</name>
<protein>
    <submittedName>
        <fullName evidence="9">MFS transporter</fullName>
    </submittedName>
</protein>
<comment type="subcellular location">
    <subcellularLocation>
        <location evidence="1">Cell membrane</location>
        <topology evidence="1">Multi-pass membrane protein</topology>
    </subcellularLocation>
</comment>
<evidence type="ECO:0000313" key="9">
    <source>
        <dbReference type="EMBL" id="XDU74650.1"/>
    </source>
</evidence>
<feature type="transmembrane region" description="Helical" evidence="7">
    <location>
        <begin position="56"/>
        <end position="77"/>
    </location>
</feature>
<dbReference type="EMBL" id="CP165628">
    <property type="protein sequence ID" value="XDU74650.1"/>
    <property type="molecule type" value="Genomic_DNA"/>
</dbReference>
<dbReference type="PROSITE" id="PS00216">
    <property type="entry name" value="SUGAR_TRANSPORT_1"/>
    <property type="match status" value="1"/>
</dbReference>
<dbReference type="GO" id="GO:0005886">
    <property type="term" value="C:plasma membrane"/>
    <property type="evidence" value="ECO:0007669"/>
    <property type="project" value="UniProtKB-SubCell"/>
</dbReference>
<feature type="transmembrane region" description="Helical" evidence="7">
    <location>
        <begin position="337"/>
        <end position="355"/>
    </location>
</feature>
<proteinExistence type="predicted"/>
<keyword evidence="3" id="KW-1003">Cell membrane</keyword>
<feature type="transmembrane region" description="Helical" evidence="7">
    <location>
        <begin position="308"/>
        <end position="330"/>
    </location>
</feature>
<feature type="transmembrane region" description="Helical" evidence="7">
    <location>
        <begin position="84"/>
        <end position="107"/>
    </location>
</feature>
<dbReference type="PROSITE" id="PS50850">
    <property type="entry name" value="MFS"/>
    <property type="match status" value="1"/>
</dbReference>
<keyword evidence="6 7" id="KW-0472">Membrane</keyword>
<evidence type="ECO:0000256" key="7">
    <source>
        <dbReference type="SAM" id="Phobius"/>
    </source>
</evidence>
<dbReference type="InterPro" id="IPR020846">
    <property type="entry name" value="MFS_dom"/>
</dbReference>
<dbReference type="RefSeq" id="WP_369790769.1">
    <property type="nucleotide sequence ID" value="NZ_CP165628.1"/>
</dbReference>
<dbReference type="GO" id="GO:0022857">
    <property type="term" value="F:transmembrane transporter activity"/>
    <property type="evidence" value="ECO:0007669"/>
    <property type="project" value="InterPro"/>
</dbReference>
<feature type="transmembrane region" description="Helical" evidence="7">
    <location>
        <begin position="230"/>
        <end position="251"/>
    </location>
</feature>
<evidence type="ECO:0000256" key="5">
    <source>
        <dbReference type="ARBA" id="ARBA00022989"/>
    </source>
</evidence>
<feature type="transmembrane region" description="Helical" evidence="7">
    <location>
        <begin position="408"/>
        <end position="427"/>
    </location>
</feature>
<evidence type="ECO:0000256" key="4">
    <source>
        <dbReference type="ARBA" id="ARBA00022692"/>
    </source>
</evidence>
<dbReference type="InterPro" id="IPR005829">
    <property type="entry name" value="Sugar_transporter_CS"/>
</dbReference>
<dbReference type="PANTHER" id="PTHR42718:SF49">
    <property type="entry name" value="EXPORT PROTEIN"/>
    <property type="match status" value="1"/>
</dbReference>
<dbReference type="PRINTS" id="PR01036">
    <property type="entry name" value="TCRTETB"/>
</dbReference>
<gene>
    <name evidence="9" type="ORF">AB3G37_11455</name>
</gene>
<keyword evidence="2" id="KW-0813">Transport</keyword>
<accession>A0AB39VXM1</accession>
<dbReference type="SUPFAM" id="SSF103473">
    <property type="entry name" value="MFS general substrate transporter"/>
    <property type="match status" value="1"/>
</dbReference>
<dbReference type="AlphaFoldDB" id="A0AB39VXM1"/>
<dbReference type="InterPro" id="IPR011701">
    <property type="entry name" value="MFS"/>
</dbReference>